<dbReference type="GO" id="GO:0016787">
    <property type="term" value="F:hydrolase activity"/>
    <property type="evidence" value="ECO:0007669"/>
    <property type="project" value="UniProtKB-KW"/>
</dbReference>
<dbReference type="PROSITE" id="PS51462">
    <property type="entry name" value="NUDIX"/>
    <property type="match status" value="1"/>
</dbReference>
<dbReference type="Gene3D" id="3.90.79.10">
    <property type="entry name" value="Nucleoside Triphosphate Pyrophosphohydrolase"/>
    <property type="match status" value="1"/>
</dbReference>
<dbReference type="Pfam" id="PF00293">
    <property type="entry name" value="NUDIX"/>
    <property type="match status" value="1"/>
</dbReference>
<dbReference type="PROSITE" id="PS00893">
    <property type="entry name" value="NUDIX_BOX"/>
    <property type="match status" value="1"/>
</dbReference>
<dbReference type="AlphaFoldDB" id="A0A9X4XFH6"/>
<dbReference type="PANTHER" id="PTHR43046:SF2">
    <property type="entry name" value="8-OXO-DGTP DIPHOSPHATASE-RELATED"/>
    <property type="match status" value="1"/>
</dbReference>
<dbReference type="InterPro" id="IPR020084">
    <property type="entry name" value="NUDIX_hydrolase_CS"/>
</dbReference>
<dbReference type="CDD" id="cd02883">
    <property type="entry name" value="NUDIX_Hydrolase"/>
    <property type="match status" value="1"/>
</dbReference>
<comment type="cofactor">
    <cofactor evidence="1">
        <name>Mg(2+)</name>
        <dbReference type="ChEBI" id="CHEBI:18420"/>
    </cofactor>
</comment>
<organism evidence="5 6">
    <name type="scientific">Turicibacter sanguinis</name>
    <dbReference type="NCBI Taxonomy" id="154288"/>
    <lineage>
        <taxon>Bacteria</taxon>
        <taxon>Bacillati</taxon>
        <taxon>Bacillota</taxon>
        <taxon>Erysipelotrichia</taxon>
        <taxon>Erysipelotrichales</taxon>
        <taxon>Turicibacteraceae</taxon>
        <taxon>Turicibacter</taxon>
    </lineage>
</organism>
<gene>
    <name evidence="5" type="ORF">GMA92_09320</name>
</gene>
<evidence type="ECO:0000256" key="2">
    <source>
        <dbReference type="ARBA" id="ARBA00022801"/>
    </source>
</evidence>
<reference evidence="5 6" key="1">
    <citation type="journal article" date="2019" name="Nat. Med.">
        <title>A library of human gut bacterial isolates paired with longitudinal multiomics data enables mechanistic microbiome research.</title>
        <authorList>
            <person name="Poyet M."/>
            <person name="Groussin M."/>
            <person name="Gibbons S.M."/>
            <person name="Avila-Pacheco J."/>
            <person name="Jiang X."/>
            <person name="Kearney S.M."/>
            <person name="Perrotta A.R."/>
            <person name="Berdy B."/>
            <person name="Zhao S."/>
            <person name="Lieberman T.D."/>
            <person name="Swanson P.K."/>
            <person name="Smith M."/>
            <person name="Roesemann S."/>
            <person name="Alexander J.E."/>
            <person name="Rich S.A."/>
            <person name="Livny J."/>
            <person name="Vlamakis H."/>
            <person name="Clish C."/>
            <person name="Bullock K."/>
            <person name="Deik A."/>
            <person name="Scott J."/>
            <person name="Pierce K.A."/>
            <person name="Xavier R.J."/>
            <person name="Alm E.J."/>
        </authorList>
    </citation>
    <scope>NUCLEOTIDE SEQUENCE [LARGE SCALE GENOMIC DNA]</scope>
    <source>
        <strain evidence="5 6">BIOML-A198</strain>
    </source>
</reference>
<evidence type="ECO:0000259" key="4">
    <source>
        <dbReference type="PROSITE" id="PS51462"/>
    </source>
</evidence>
<dbReference type="RefSeq" id="WP_006785714.1">
    <property type="nucleotide sequence ID" value="NZ_CAUWFM010000013.1"/>
</dbReference>
<dbReference type="PANTHER" id="PTHR43046">
    <property type="entry name" value="GDP-MANNOSE MANNOSYL HYDROLASE"/>
    <property type="match status" value="1"/>
</dbReference>
<dbReference type="InterPro" id="IPR020476">
    <property type="entry name" value="Nudix_hydrolase"/>
</dbReference>
<dbReference type="PRINTS" id="PR00502">
    <property type="entry name" value="NUDIXFAMILY"/>
</dbReference>
<proteinExistence type="inferred from homology"/>
<dbReference type="InterPro" id="IPR015797">
    <property type="entry name" value="NUDIX_hydrolase-like_dom_sf"/>
</dbReference>
<dbReference type="SUPFAM" id="SSF55811">
    <property type="entry name" value="Nudix"/>
    <property type="match status" value="1"/>
</dbReference>
<keyword evidence="2 3" id="KW-0378">Hydrolase</keyword>
<dbReference type="EMBL" id="WMQE01000019">
    <property type="protein sequence ID" value="MTK21620.1"/>
    <property type="molecule type" value="Genomic_DNA"/>
</dbReference>
<sequence length="85" mass="9725">MQTEGVFTIVVNKKQEVLLVKRKDLPIWDLPGGRVDERELLEEAAKREVREETGYEVEIVDKVGVYDRPSFHDVQHIYTGIVTGG</sequence>
<dbReference type="InterPro" id="IPR000086">
    <property type="entry name" value="NUDIX_hydrolase_dom"/>
</dbReference>
<feature type="domain" description="Nudix hydrolase" evidence="4">
    <location>
        <begin position="1"/>
        <end position="85"/>
    </location>
</feature>
<name>A0A9X4XFH6_9FIRM</name>
<evidence type="ECO:0000256" key="1">
    <source>
        <dbReference type="ARBA" id="ARBA00001946"/>
    </source>
</evidence>
<evidence type="ECO:0000313" key="6">
    <source>
        <dbReference type="Proteomes" id="UP000487649"/>
    </source>
</evidence>
<comment type="caution">
    <text evidence="5">The sequence shown here is derived from an EMBL/GenBank/DDBJ whole genome shotgun (WGS) entry which is preliminary data.</text>
</comment>
<comment type="similarity">
    <text evidence="3">Belongs to the Nudix hydrolase family.</text>
</comment>
<evidence type="ECO:0000256" key="3">
    <source>
        <dbReference type="RuleBase" id="RU003476"/>
    </source>
</evidence>
<accession>A0A9X4XFH6</accession>
<protein>
    <submittedName>
        <fullName evidence="5">NUDIX domain-containing protein</fullName>
    </submittedName>
</protein>
<dbReference type="Proteomes" id="UP000487649">
    <property type="component" value="Unassembled WGS sequence"/>
</dbReference>
<evidence type="ECO:0000313" key="5">
    <source>
        <dbReference type="EMBL" id="MTK21620.1"/>
    </source>
</evidence>